<feature type="domain" description="Mandelate racemase/muconate lactonizing enzyme C-terminal" evidence="2">
    <location>
        <begin position="158"/>
        <end position="260"/>
    </location>
</feature>
<reference evidence="3" key="1">
    <citation type="submission" date="2022-08" db="EMBL/GenBank/DDBJ databases">
        <authorList>
            <person name="Li F."/>
        </authorList>
    </citation>
    <scope>NUCLEOTIDE SEQUENCE</scope>
    <source>
        <strain evidence="3">MQZ15Z-1</strain>
    </source>
</reference>
<accession>A0A9X2P9U3</accession>
<comment type="caution">
    <text evidence="3">The sequence shown here is derived from an EMBL/GenBank/DDBJ whole genome shotgun (WGS) entry which is preliminary data.</text>
</comment>
<keyword evidence="1" id="KW-0456">Lyase</keyword>
<gene>
    <name evidence="3" type="ORF">NVS89_06435</name>
</gene>
<protein>
    <submittedName>
        <fullName evidence="3">Mandelate racemase/muconate lactonizing enzyme family protein</fullName>
    </submittedName>
</protein>
<name>A0A9X2P9U3_9HYPH</name>
<dbReference type="SFLD" id="SFLDS00001">
    <property type="entry name" value="Enolase"/>
    <property type="match status" value="1"/>
</dbReference>
<dbReference type="RefSeq" id="WP_258731763.1">
    <property type="nucleotide sequence ID" value="NZ_JANTHZ010000002.1"/>
</dbReference>
<dbReference type="Pfam" id="PF13378">
    <property type="entry name" value="MR_MLE_C"/>
    <property type="match status" value="1"/>
</dbReference>
<dbReference type="SMART" id="SM00922">
    <property type="entry name" value="MR_MLE"/>
    <property type="match status" value="1"/>
</dbReference>
<evidence type="ECO:0000259" key="2">
    <source>
        <dbReference type="SMART" id="SM00922"/>
    </source>
</evidence>
<dbReference type="Proteomes" id="UP001151088">
    <property type="component" value="Unassembled WGS sequence"/>
</dbReference>
<dbReference type="Gene3D" id="3.20.20.120">
    <property type="entry name" value="Enolase-like C-terminal domain"/>
    <property type="match status" value="1"/>
</dbReference>
<dbReference type="InterPro" id="IPR036849">
    <property type="entry name" value="Enolase-like_C_sf"/>
</dbReference>
<dbReference type="InterPro" id="IPR029017">
    <property type="entry name" value="Enolase-like_N"/>
</dbReference>
<evidence type="ECO:0000256" key="1">
    <source>
        <dbReference type="ARBA" id="ARBA00023239"/>
    </source>
</evidence>
<organism evidence="3 4">
    <name type="scientific">Ancylobacter mangrovi</name>
    <dbReference type="NCBI Taxonomy" id="2972472"/>
    <lineage>
        <taxon>Bacteria</taxon>
        <taxon>Pseudomonadati</taxon>
        <taxon>Pseudomonadota</taxon>
        <taxon>Alphaproteobacteria</taxon>
        <taxon>Hyphomicrobiales</taxon>
        <taxon>Xanthobacteraceae</taxon>
        <taxon>Ancylobacter</taxon>
    </lineage>
</organism>
<dbReference type="EMBL" id="JANTHZ010000002">
    <property type="protein sequence ID" value="MCS0494729.1"/>
    <property type="molecule type" value="Genomic_DNA"/>
</dbReference>
<proteinExistence type="predicted"/>
<keyword evidence="4" id="KW-1185">Reference proteome</keyword>
<sequence>MERAALGGPAGTSVMRIEAVDFFYLAMPEITTDADGSQDALLVRVRAGEHEGWGECEASPLTSIAAFVAPMSHGICRPVGASVLGQHVDGPADIARVAALIEHDSMDLLQAAHTWSGVEMALWDLVGKACGEPVWRLLGYERAFPKTPYASLLFGPTPQDTLARARDAVMRGFRAAKFGWADFGAGALARDVDQLAAAREGLGPEALLLVDVGQIWVEDVERAALRLPALERFGATWLEEPFLASAYEAYGALSPRSAKVKLAGGEGAHNFHMARHLIDYGGIGYVQIDCGRIGGIGPAKRVADYAAPRGVTYVNHTFTSHLALSASLQPYAGLEAHRICEYPAAPRALCVEMTSNHLHPDANGAIMLGEAPGLGIGIDLAAVRRYLVDTEIKVGGQTLYATPAP</sequence>
<dbReference type="CDD" id="cd03316">
    <property type="entry name" value="MR_like"/>
    <property type="match status" value="1"/>
</dbReference>
<dbReference type="InterPro" id="IPR034593">
    <property type="entry name" value="DgoD-like"/>
</dbReference>
<dbReference type="PANTHER" id="PTHR48080:SF2">
    <property type="entry name" value="D-GALACTONATE DEHYDRATASE"/>
    <property type="match status" value="1"/>
</dbReference>
<dbReference type="AlphaFoldDB" id="A0A9X2P9U3"/>
<dbReference type="GO" id="GO:0016829">
    <property type="term" value="F:lyase activity"/>
    <property type="evidence" value="ECO:0007669"/>
    <property type="project" value="UniProtKB-KW"/>
</dbReference>
<dbReference type="Gene3D" id="3.30.390.10">
    <property type="entry name" value="Enolase-like, N-terminal domain"/>
    <property type="match status" value="1"/>
</dbReference>
<evidence type="ECO:0000313" key="4">
    <source>
        <dbReference type="Proteomes" id="UP001151088"/>
    </source>
</evidence>
<dbReference type="InterPro" id="IPR013342">
    <property type="entry name" value="Mandelate_racemase_C"/>
</dbReference>
<dbReference type="SUPFAM" id="SSF54826">
    <property type="entry name" value="Enolase N-terminal domain-like"/>
    <property type="match status" value="1"/>
</dbReference>
<evidence type="ECO:0000313" key="3">
    <source>
        <dbReference type="EMBL" id="MCS0494729.1"/>
    </source>
</evidence>
<dbReference type="SUPFAM" id="SSF51604">
    <property type="entry name" value="Enolase C-terminal domain-like"/>
    <property type="match status" value="1"/>
</dbReference>
<dbReference type="PANTHER" id="PTHR48080">
    <property type="entry name" value="D-GALACTONATE DEHYDRATASE-RELATED"/>
    <property type="match status" value="1"/>
</dbReference>
<dbReference type="InterPro" id="IPR013341">
    <property type="entry name" value="Mandelate_racemase_N_dom"/>
</dbReference>
<dbReference type="InterPro" id="IPR029065">
    <property type="entry name" value="Enolase_C-like"/>
</dbReference>
<dbReference type="Pfam" id="PF02746">
    <property type="entry name" value="MR_MLE_N"/>
    <property type="match status" value="1"/>
</dbReference>